<keyword evidence="4" id="KW-1185">Reference proteome</keyword>
<evidence type="ECO:0000313" key="4">
    <source>
        <dbReference type="Proteomes" id="UP000572817"/>
    </source>
</evidence>
<dbReference type="InterPro" id="IPR004176">
    <property type="entry name" value="Clp_R_N"/>
</dbReference>
<dbReference type="Proteomes" id="UP000572817">
    <property type="component" value="Unassembled WGS sequence"/>
</dbReference>
<name>A0A8H4MXM9_9PEZI</name>
<dbReference type="Pfam" id="PF02861">
    <property type="entry name" value="Clp_N"/>
    <property type="match status" value="1"/>
</dbReference>
<keyword evidence="3" id="KW-0346">Stress response</keyword>
<sequence>MTSGMQFTDRASKALNDAQELAQQYSHSQLLPLHLAVALIEPATRPIQGPAKTELNRHHSSAKSSSAHMAIRKLLDRALKKGLTQKDSYVAVDHLIQSLAQDSTIQRCLAEANIPKPSLIDQAIQQIRGSKRVDSKTADAEEGERET</sequence>
<protein>
    <submittedName>
        <fullName evidence="3">Heat shock protein hsp98 hsp104 protein</fullName>
    </submittedName>
</protein>
<feature type="domain" description="Clp R" evidence="2">
    <location>
        <begin position="3"/>
        <end position="130"/>
    </location>
</feature>
<dbReference type="OrthoDB" id="47330at2759"/>
<dbReference type="SUPFAM" id="SSF81923">
    <property type="entry name" value="Double Clp-N motif"/>
    <property type="match status" value="1"/>
</dbReference>
<gene>
    <name evidence="3" type="ORF">GTA08_BOTSDO11466</name>
</gene>
<dbReference type="InterPro" id="IPR036628">
    <property type="entry name" value="Clp_N_dom_sf"/>
</dbReference>
<keyword evidence="1" id="KW-0677">Repeat</keyword>
<organism evidence="3 4">
    <name type="scientific">Botryosphaeria dothidea</name>
    <dbReference type="NCBI Taxonomy" id="55169"/>
    <lineage>
        <taxon>Eukaryota</taxon>
        <taxon>Fungi</taxon>
        <taxon>Dikarya</taxon>
        <taxon>Ascomycota</taxon>
        <taxon>Pezizomycotina</taxon>
        <taxon>Dothideomycetes</taxon>
        <taxon>Dothideomycetes incertae sedis</taxon>
        <taxon>Botryosphaeriales</taxon>
        <taxon>Botryosphaeriaceae</taxon>
        <taxon>Botryosphaeria</taxon>
    </lineage>
</organism>
<dbReference type="Gene3D" id="1.10.1780.10">
    <property type="entry name" value="Clp, N-terminal domain"/>
    <property type="match status" value="2"/>
</dbReference>
<proteinExistence type="predicted"/>
<evidence type="ECO:0000256" key="1">
    <source>
        <dbReference type="PROSITE-ProRule" id="PRU01251"/>
    </source>
</evidence>
<dbReference type="PROSITE" id="PS51903">
    <property type="entry name" value="CLP_R"/>
    <property type="match status" value="1"/>
</dbReference>
<accession>A0A8H4MXM9</accession>
<comment type="caution">
    <text evidence="3">The sequence shown here is derived from an EMBL/GenBank/DDBJ whole genome shotgun (WGS) entry which is preliminary data.</text>
</comment>
<reference evidence="3" key="1">
    <citation type="submission" date="2020-04" db="EMBL/GenBank/DDBJ databases">
        <title>Genome Assembly and Annotation of Botryosphaeria dothidea sdau 11-99, a Latent Pathogen of Apple Fruit Ring Rot in China.</title>
        <authorList>
            <person name="Yu C."/>
            <person name="Diao Y."/>
            <person name="Lu Q."/>
            <person name="Zhao J."/>
            <person name="Cui S."/>
            <person name="Peng C."/>
            <person name="He B."/>
            <person name="Liu H."/>
        </authorList>
    </citation>
    <scope>NUCLEOTIDE SEQUENCE [LARGE SCALE GENOMIC DNA]</scope>
    <source>
        <strain evidence="3">Sdau11-99</strain>
    </source>
</reference>
<evidence type="ECO:0000313" key="3">
    <source>
        <dbReference type="EMBL" id="KAF4301255.1"/>
    </source>
</evidence>
<evidence type="ECO:0000259" key="2">
    <source>
        <dbReference type="PROSITE" id="PS51903"/>
    </source>
</evidence>
<dbReference type="EMBL" id="WWBZ02000082">
    <property type="protein sequence ID" value="KAF4301255.1"/>
    <property type="molecule type" value="Genomic_DNA"/>
</dbReference>
<dbReference type="AlphaFoldDB" id="A0A8H4MXM9"/>